<feature type="domain" description="Soluble ligand binding" evidence="17">
    <location>
        <begin position="181"/>
        <end position="226"/>
    </location>
</feature>
<dbReference type="OrthoDB" id="193635at2"/>
<keyword evidence="3" id="KW-0813">Transport</keyword>
<evidence type="ECO:0000256" key="4">
    <source>
        <dbReference type="ARBA" id="ARBA00022452"/>
    </source>
</evidence>
<keyword evidence="20" id="KW-1185">Reference proteome</keyword>
<dbReference type="Proteomes" id="UP000186323">
    <property type="component" value="Chromosome I"/>
</dbReference>
<dbReference type="RefSeq" id="WP_072333664.1">
    <property type="nucleotide sequence ID" value="NZ_LT630450.1"/>
</dbReference>
<dbReference type="GO" id="GO:0046930">
    <property type="term" value="C:pore complex"/>
    <property type="evidence" value="ECO:0007669"/>
    <property type="project" value="UniProtKB-KW"/>
</dbReference>
<dbReference type="Pfam" id="PF10531">
    <property type="entry name" value="SLBB"/>
    <property type="match status" value="1"/>
</dbReference>
<keyword evidence="9" id="KW-0406">Ion transport</keyword>
<evidence type="ECO:0000259" key="18">
    <source>
        <dbReference type="Pfam" id="PF22461"/>
    </source>
</evidence>
<evidence type="ECO:0000256" key="9">
    <source>
        <dbReference type="ARBA" id="ARBA00023065"/>
    </source>
</evidence>
<keyword evidence="8" id="KW-0625">Polysaccharide transport</keyword>
<evidence type="ECO:0000256" key="6">
    <source>
        <dbReference type="ARBA" id="ARBA00022692"/>
    </source>
</evidence>
<dbReference type="EMBL" id="LT630450">
    <property type="protein sequence ID" value="SFV72784.1"/>
    <property type="molecule type" value="Genomic_DNA"/>
</dbReference>
<keyword evidence="10" id="KW-0626">Porin</keyword>
<dbReference type="InterPro" id="IPR054765">
    <property type="entry name" value="SLBB_dom"/>
</dbReference>
<keyword evidence="6" id="KW-0812">Transmembrane</keyword>
<evidence type="ECO:0000256" key="1">
    <source>
        <dbReference type="ARBA" id="ARBA00004571"/>
    </source>
</evidence>
<evidence type="ECO:0000256" key="11">
    <source>
        <dbReference type="ARBA" id="ARBA00023136"/>
    </source>
</evidence>
<proteinExistence type="inferred from homology"/>
<dbReference type="InterPro" id="IPR049712">
    <property type="entry name" value="Poly_export"/>
</dbReference>
<feature type="signal peptide" evidence="15">
    <location>
        <begin position="1"/>
        <end position="26"/>
    </location>
</feature>
<protein>
    <submittedName>
        <fullName evidence="19">Capsular polysaccharide biosynthesis/export periplasmic protein WcbC</fullName>
    </submittedName>
</protein>
<dbReference type="GO" id="GO:0015288">
    <property type="term" value="F:porin activity"/>
    <property type="evidence" value="ECO:0007669"/>
    <property type="project" value="UniProtKB-KW"/>
</dbReference>
<evidence type="ECO:0000256" key="2">
    <source>
        <dbReference type="ARBA" id="ARBA00009450"/>
    </source>
</evidence>
<keyword evidence="5" id="KW-0762">Sugar transport</keyword>
<keyword evidence="4" id="KW-1134">Transmembrane beta strand</keyword>
<evidence type="ECO:0000256" key="5">
    <source>
        <dbReference type="ARBA" id="ARBA00022597"/>
    </source>
</evidence>
<dbReference type="GO" id="GO:0009279">
    <property type="term" value="C:cell outer membrane"/>
    <property type="evidence" value="ECO:0007669"/>
    <property type="project" value="UniProtKB-SubCell"/>
</dbReference>
<dbReference type="AlphaFoldDB" id="A0A1K1LDJ7"/>
<name>A0A1K1LDJ7_9BACT</name>
<evidence type="ECO:0000256" key="7">
    <source>
        <dbReference type="ARBA" id="ARBA00022729"/>
    </source>
</evidence>
<evidence type="ECO:0000256" key="13">
    <source>
        <dbReference type="ARBA" id="ARBA00023237"/>
    </source>
</evidence>
<keyword evidence="12" id="KW-0564">Palmitate</keyword>
<evidence type="ECO:0000259" key="17">
    <source>
        <dbReference type="Pfam" id="PF10531"/>
    </source>
</evidence>
<evidence type="ECO:0000256" key="8">
    <source>
        <dbReference type="ARBA" id="ARBA00023047"/>
    </source>
</evidence>
<dbReference type="Pfam" id="PF02563">
    <property type="entry name" value="Poly_export"/>
    <property type="match status" value="1"/>
</dbReference>
<keyword evidence="14" id="KW-0449">Lipoprotein</keyword>
<keyword evidence="13" id="KW-0998">Cell outer membrane</keyword>
<evidence type="ECO:0000313" key="20">
    <source>
        <dbReference type="Proteomes" id="UP000186323"/>
    </source>
</evidence>
<dbReference type="PANTHER" id="PTHR33619:SF3">
    <property type="entry name" value="POLYSACCHARIDE EXPORT PROTEIN GFCE-RELATED"/>
    <property type="match status" value="1"/>
</dbReference>
<evidence type="ECO:0000256" key="15">
    <source>
        <dbReference type="SAM" id="SignalP"/>
    </source>
</evidence>
<keyword evidence="11" id="KW-0472">Membrane</keyword>
<evidence type="ECO:0000256" key="12">
    <source>
        <dbReference type="ARBA" id="ARBA00023139"/>
    </source>
</evidence>
<evidence type="ECO:0000256" key="3">
    <source>
        <dbReference type="ARBA" id="ARBA00022448"/>
    </source>
</evidence>
<gene>
    <name evidence="19" type="ORF">DESPIGER_0921</name>
</gene>
<accession>A0A1K1LDJ7</accession>
<feature type="domain" description="SLBB" evidence="18">
    <location>
        <begin position="262"/>
        <end position="354"/>
    </location>
</feature>
<dbReference type="GO" id="GO:0015159">
    <property type="term" value="F:polysaccharide transmembrane transporter activity"/>
    <property type="evidence" value="ECO:0007669"/>
    <property type="project" value="InterPro"/>
</dbReference>
<dbReference type="InterPro" id="IPR019554">
    <property type="entry name" value="Soluble_ligand-bd"/>
</dbReference>
<dbReference type="InterPro" id="IPR003715">
    <property type="entry name" value="Poly_export_N"/>
</dbReference>
<organism evidence="19 20">
    <name type="scientific">Desulfovibrio piger</name>
    <dbReference type="NCBI Taxonomy" id="901"/>
    <lineage>
        <taxon>Bacteria</taxon>
        <taxon>Pseudomonadati</taxon>
        <taxon>Thermodesulfobacteriota</taxon>
        <taxon>Desulfovibrionia</taxon>
        <taxon>Desulfovibrionales</taxon>
        <taxon>Desulfovibrionaceae</taxon>
        <taxon>Desulfovibrio</taxon>
    </lineage>
</organism>
<reference evidence="20" key="1">
    <citation type="submission" date="2016-10" db="EMBL/GenBank/DDBJ databases">
        <authorList>
            <person name="Wegmann U."/>
        </authorList>
    </citation>
    <scope>NUCLEOTIDE SEQUENCE [LARGE SCALE GENOMIC DNA]</scope>
</reference>
<dbReference type="Pfam" id="PF22461">
    <property type="entry name" value="SLBB_2"/>
    <property type="match status" value="1"/>
</dbReference>
<comment type="similarity">
    <text evidence="2">Belongs to the BexD/CtrA/VexA family.</text>
</comment>
<dbReference type="KEGG" id="dpg:DESPIGER_0921"/>
<evidence type="ECO:0000313" key="19">
    <source>
        <dbReference type="EMBL" id="SFV72784.1"/>
    </source>
</evidence>
<dbReference type="GO" id="GO:0006811">
    <property type="term" value="P:monoatomic ion transport"/>
    <property type="evidence" value="ECO:0007669"/>
    <property type="project" value="UniProtKB-KW"/>
</dbReference>
<dbReference type="PANTHER" id="PTHR33619">
    <property type="entry name" value="POLYSACCHARIDE EXPORT PROTEIN GFCE-RELATED"/>
    <property type="match status" value="1"/>
</dbReference>
<sequence>MSSKYPMISGLICCLLAMVLSGCAIMPNSGASRIQVQHASSSRSLEGIQIKQVDDMLVRKLSAEKNSKAFSDVFGDAKPREYLIGPGDTIVISVWETPPSILFGSNALTASQTGTLSTSAEALPPQMVMDDGTVNIPFAGRIKVAGRSVRAVEKEITSRLQGKANNPQIMVRVSGSPTSQVAIIGDVAKSANMPLTPKGERLLDALASVGGVTQPVTKVSLQLTRAGVSATMPLDTIVHEPKQNIPLQPGDVLTALYQPWTISVLGATGRNQEVPFEARGISLAQALARSGGLNDNRADPGGVFIFRFEDASLVEGTPAVNGKIPVVYQVNFNDPGAFFVTQNFPMQDKDVLYVANMPSAEIEKFLRMVGMVLTPTLNLGRYQLQVAE</sequence>
<comment type="subcellular location">
    <subcellularLocation>
        <location evidence="1">Cell outer membrane</location>
        <topology evidence="1">Multi-pass membrane protein</topology>
    </subcellularLocation>
</comment>
<evidence type="ECO:0000259" key="16">
    <source>
        <dbReference type="Pfam" id="PF02563"/>
    </source>
</evidence>
<dbReference type="PROSITE" id="PS51257">
    <property type="entry name" value="PROKAR_LIPOPROTEIN"/>
    <property type="match status" value="1"/>
</dbReference>
<evidence type="ECO:0000256" key="14">
    <source>
        <dbReference type="ARBA" id="ARBA00023288"/>
    </source>
</evidence>
<feature type="domain" description="Polysaccharide export protein N-terminal" evidence="16">
    <location>
        <begin position="77"/>
        <end position="173"/>
    </location>
</feature>
<keyword evidence="7 15" id="KW-0732">Signal</keyword>
<dbReference type="Gene3D" id="3.30.1950.10">
    <property type="entry name" value="wza like domain"/>
    <property type="match status" value="1"/>
</dbReference>
<feature type="chain" id="PRO_5012317771" evidence="15">
    <location>
        <begin position="27"/>
        <end position="388"/>
    </location>
</feature>
<evidence type="ECO:0000256" key="10">
    <source>
        <dbReference type="ARBA" id="ARBA00023114"/>
    </source>
</evidence>
<dbReference type="Gene3D" id="3.10.560.10">
    <property type="entry name" value="Outer membrane lipoprotein wza domain like"/>
    <property type="match status" value="2"/>
</dbReference>